<feature type="domain" description="Amine oxidase" evidence="1">
    <location>
        <begin position="14"/>
        <end position="469"/>
    </location>
</feature>
<evidence type="ECO:0000313" key="3">
    <source>
        <dbReference type="Proteomes" id="UP000013569"/>
    </source>
</evidence>
<dbReference type="PANTHER" id="PTHR42923">
    <property type="entry name" value="PROTOPORPHYRINOGEN OXIDASE"/>
    <property type="match status" value="1"/>
</dbReference>
<dbReference type="PATRIC" id="fig|1316928.3.peg.424"/>
<dbReference type="InterPro" id="IPR036188">
    <property type="entry name" value="FAD/NAD-bd_sf"/>
</dbReference>
<comment type="caution">
    <text evidence="2">The sequence shown here is derived from an EMBL/GenBank/DDBJ whole genome shotgun (WGS) entry which is preliminary data.</text>
</comment>
<dbReference type="SUPFAM" id="SSF51905">
    <property type="entry name" value="FAD/NAD(P)-binding domain"/>
    <property type="match status" value="1"/>
</dbReference>
<gene>
    <name evidence="2" type="ORF">GTC6_02090</name>
</gene>
<dbReference type="EMBL" id="AQPW01000002">
    <property type="protein sequence ID" value="EON34359.1"/>
    <property type="molecule type" value="Genomic_DNA"/>
</dbReference>
<dbReference type="OrthoDB" id="4496419at2"/>
<organism evidence="2 3">
    <name type="scientific">Gordonia terrae C-6</name>
    <dbReference type="NCBI Taxonomy" id="1316928"/>
    <lineage>
        <taxon>Bacteria</taxon>
        <taxon>Bacillati</taxon>
        <taxon>Actinomycetota</taxon>
        <taxon>Actinomycetes</taxon>
        <taxon>Mycobacteriales</taxon>
        <taxon>Gordoniaceae</taxon>
        <taxon>Gordonia</taxon>
    </lineage>
</organism>
<keyword evidence="2" id="KW-0560">Oxidoreductase</keyword>
<sequence>MSPRVRIAIVGGGISGLTAAYRLRRALGSDAHIDLFEATARLGGVLHTATVGDRPVDVGAEAFIVRRPEALELVTELGLADRVVSPTPRRPAVWSGERLHPLPSPALMGIPAGPAVVDGLADPADIERMTGEPERSMSWETGADASVGQLVAERFGPSVVARSVDPMLGGVYSSLAGDIGVREALPALAARLDAGAPSLTAAVGALIAAGAGASGPVFGALVGGYAVLLDALRTAAGVDPDTSSPVTELVPSGDGWELDVDGAADRRPYDGVILAVPAWRAGDLLHRSVPDLSVPLRTVRRASSVVVSIAFAPGTALPEHSGVLVGTGEGLRAKAFTFSSQKWAHLSGPDPSGADRPVSVRASFGRFGAPVPDETTEPGVDDRLRSAALEDLDEVCRAAGVAPVSSRVVDVYVQRWDDGLPVYAPGHLAAMARVLAARPPRFALAGSSYAGVGVPACIGRAGRAAAELLDDLT</sequence>
<dbReference type="EC" id="1.3.3.4" evidence="2"/>
<dbReference type="Gene3D" id="3.90.660.20">
    <property type="entry name" value="Protoporphyrinogen oxidase, mitochondrial, domain 2"/>
    <property type="match status" value="1"/>
</dbReference>
<protein>
    <submittedName>
        <fullName evidence="2">Protoporphyrinogen oxidase</fullName>
        <ecNumber evidence="2">1.3.3.4</ecNumber>
    </submittedName>
</protein>
<dbReference type="Gene3D" id="3.50.50.60">
    <property type="entry name" value="FAD/NAD(P)-binding domain"/>
    <property type="match status" value="1"/>
</dbReference>
<dbReference type="InterPro" id="IPR050464">
    <property type="entry name" value="Zeta_carotene_desat/Oxidored"/>
</dbReference>
<reference evidence="2 3" key="1">
    <citation type="journal article" date="2013" name="Genome Announc.">
        <title>Draft Genome Sequence of a Benzothiophene-Desulfurizing Bacterium, Gordona terrae Strain C-6.</title>
        <authorList>
            <person name="Wang W."/>
            <person name="Ma T."/>
            <person name="Ren Y."/>
            <person name="Li G."/>
        </authorList>
    </citation>
    <scope>NUCLEOTIDE SEQUENCE [LARGE SCALE GENOMIC DNA]</scope>
    <source>
        <strain evidence="2 3">C-6</strain>
    </source>
</reference>
<evidence type="ECO:0000259" key="1">
    <source>
        <dbReference type="Pfam" id="PF01593"/>
    </source>
</evidence>
<accession>R7YF06</accession>
<dbReference type="GO" id="GO:0004729">
    <property type="term" value="F:oxygen-dependent protoporphyrinogen oxidase activity"/>
    <property type="evidence" value="ECO:0007669"/>
    <property type="project" value="UniProtKB-EC"/>
</dbReference>
<dbReference type="Pfam" id="PF01593">
    <property type="entry name" value="Amino_oxidase"/>
    <property type="match status" value="1"/>
</dbReference>
<dbReference type="PANTHER" id="PTHR42923:SF3">
    <property type="entry name" value="PROTOPORPHYRINOGEN OXIDASE"/>
    <property type="match status" value="1"/>
</dbReference>
<dbReference type="RefSeq" id="WP_010840901.1">
    <property type="nucleotide sequence ID" value="NZ_AQPW01000002.1"/>
</dbReference>
<dbReference type="Gene3D" id="1.10.3110.10">
    <property type="entry name" value="protoporphyrinogen ix oxidase, domain 3"/>
    <property type="match status" value="1"/>
</dbReference>
<dbReference type="AlphaFoldDB" id="R7YF06"/>
<dbReference type="InterPro" id="IPR002937">
    <property type="entry name" value="Amino_oxidase"/>
</dbReference>
<proteinExistence type="predicted"/>
<evidence type="ECO:0000313" key="2">
    <source>
        <dbReference type="EMBL" id="EON34359.1"/>
    </source>
</evidence>
<dbReference type="Proteomes" id="UP000013569">
    <property type="component" value="Unassembled WGS sequence"/>
</dbReference>
<name>R7YF06_9ACTN</name>
<dbReference type="SUPFAM" id="SSF54373">
    <property type="entry name" value="FAD-linked reductases, C-terminal domain"/>
    <property type="match status" value="1"/>
</dbReference>